<dbReference type="InterPro" id="IPR032675">
    <property type="entry name" value="LRR_dom_sf"/>
</dbReference>
<dbReference type="EMBL" id="CP081135">
    <property type="protein sequence ID" value="UEL47064.1"/>
    <property type="molecule type" value="Genomic_DNA"/>
</dbReference>
<dbReference type="Proteomes" id="UP001198983">
    <property type="component" value="Chromosome"/>
</dbReference>
<gene>
    <name evidence="1" type="ORF">JW646_15715</name>
</gene>
<name>A0AAX2ZCR2_9FIRM</name>
<proteinExistence type="predicted"/>
<protein>
    <submittedName>
        <fullName evidence="1">Leucine-rich repeat domain-containing protein</fullName>
    </submittedName>
</protein>
<dbReference type="Gene3D" id="3.80.10.10">
    <property type="entry name" value="Ribonuclease Inhibitor"/>
    <property type="match status" value="1"/>
</dbReference>
<dbReference type="SUPFAM" id="SSF52058">
    <property type="entry name" value="L domain-like"/>
    <property type="match status" value="1"/>
</dbReference>
<evidence type="ECO:0000313" key="1">
    <source>
        <dbReference type="EMBL" id="UEL47064.1"/>
    </source>
</evidence>
<reference evidence="1 2" key="1">
    <citation type="journal article" date="2023" name="Int. J. Syst. Evol. Microbiol.">
        <title>Terrisporobacter hibernicus sp. nov., isolated from bovine faeces in Northern Ireland.</title>
        <authorList>
            <person name="Mitchell M."/>
            <person name="Nguyen S.V."/>
            <person name="Connor M."/>
            <person name="Fairley D.J."/>
            <person name="Donoghue O."/>
            <person name="Marshall H."/>
            <person name="Koolman L."/>
            <person name="McMullan G."/>
            <person name="Schaffer K.E."/>
            <person name="McGrath J.W."/>
            <person name="Fanning S."/>
        </authorList>
    </citation>
    <scope>NUCLEOTIDE SEQUENCE [LARGE SCALE GENOMIC DNA]</scope>
    <source>
        <strain evidence="1 2">MCA3</strain>
    </source>
</reference>
<dbReference type="RefSeq" id="WP_228415617.1">
    <property type="nucleotide sequence ID" value="NZ_CP081135.1"/>
</dbReference>
<keyword evidence="2" id="KW-1185">Reference proteome</keyword>
<dbReference type="Pfam" id="PF13306">
    <property type="entry name" value="LRR_5"/>
    <property type="match status" value="1"/>
</dbReference>
<dbReference type="AlphaFoldDB" id="A0AAX2ZCR2"/>
<organism evidence="1 2">
    <name type="scientific">Terrisporobacter hibernicus</name>
    <dbReference type="NCBI Taxonomy" id="2813371"/>
    <lineage>
        <taxon>Bacteria</taxon>
        <taxon>Bacillati</taxon>
        <taxon>Bacillota</taxon>
        <taxon>Clostridia</taxon>
        <taxon>Peptostreptococcales</taxon>
        <taxon>Peptostreptococcaceae</taxon>
        <taxon>Terrisporobacter</taxon>
    </lineage>
</organism>
<sequence length="177" mass="19807">MTKENEKDEYVYEVKGRGIIIKEYIGKDQIINIPETIENKPVTKIASEAFEGKSLLEVYMPDTIKEVGKFAFASNMCMTEIKLSENLKAIPEGMLAFCGKLKELNVPSSVKSMGKNSLDCVKLRKLTIPSSVEKISNKIFGKSIEGSKSTTFVVEKGSFVEEFLSSKSLNIEYKEEI</sequence>
<accession>A0AAX2ZCR2</accession>
<dbReference type="KEGG" id="tem:JW646_15715"/>
<dbReference type="InterPro" id="IPR026906">
    <property type="entry name" value="LRR_5"/>
</dbReference>
<evidence type="ECO:0000313" key="2">
    <source>
        <dbReference type="Proteomes" id="UP001198983"/>
    </source>
</evidence>